<evidence type="ECO:0000313" key="4">
    <source>
        <dbReference type="EMBL" id="PQA60031.1"/>
    </source>
</evidence>
<dbReference type="OrthoDB" id="9796594at2"/>
<dbReference type="RefSeq" id="WP_104711968.1">
    <property type="nucleotide sequence ID" value="NZ_PTRA01000001.1"/>
</dbReference>
<comment type="caution">
    <text evidence="4">The sequence shown here is derived from an EMBL/GenBank/DDBJ whole genome shotgun (WGS) entry which is preliminary data.</text>
</comment>
<dbReference type="AlphaFoldDB" id="A0A2S7IQN9"/>
<evidence type="ECO:0000313" key="5">
    <source>
        <dbReference type="Proteomes" id="UP000239590"/>
    </source>
</evidence>
<keyword evidence="2" id="KW-0812">Transmembrane</keyword>
<feature type="region of interest" description="Disordered" evidence="1">
    <location>
        <begin position="323"/>
        <end position="366"/>
    </location>
</feature>
<evidence type="ECO:0000256" key="2">
    <source>
        <dbReference type="SAM" id="Phobius"/>
    </source>
</evidence>
<feature type="transmembrane region" description="Helical" evidence="2">
    <location>
        <begin position="58"/>
        <end position="79"/>
    </location>
</feature>
<keyword evidence="4" id="KW-0378">Hydrolase</keyword>
<gene>
    <name evidence="4" type="ORF">C5O19_10560</name>
</gene>
<evidence type="ECO:0000256" key="1">
    <source>
        <dbReference type="SAM" id="MobiDB-lite"/>
    </source>
</evidence>
<dbReference type="Gene3D" id="3.60.10.10">
    <property type="entry name" value="Endonuclease/exonuclease/phosphatase"/>
    <property type="match status" value="1"/>
</dbReference>
<dbReference type="SUPFAM" id="SSF56219">
    <property type="entry name" value="DNase I-like"/>
    <property type="match status" value="1"/>
</dbReference>
<sequence>MSIALTIGSYVIVLFSLIPLIRSDHWTFRVFEYPRSQKFVLTLLFIVLWAFWGETSQPLTWITLGVLGLNLIYLFYQLFPYTFLARKQLLSQRETNSDRSISLLISNVYQYNRVSEKLLRLIDQMEPDIVLLAETDQWWAEQMRPLHESYPHRVLKPIDNTYGMLLYSRLKLTDASVKFLVEEDIPSIHAKVWLRSDEPIQLYCLHPTPPVPQENPRSTERDKEILMVGRQAKQSDIPVIVAGDMNDVAWSYTTDLFLKTSGLLDPRRGRGFYSTFHAKIPFLRFPLDHVFCSSDFKLLQLQRLPSVESDHFPMFIKLTYNPKAEQEQEQNELEASSEEKELITEKINADTESDGESKPDKNPLGT</sequence>
<feature type="domain" description="Endonuclease/exonuclease/phosphatase" evidence="3">
    <location>
        <begin position="108"/>
        <end position="311"/>
    </location>
</feature>
<keyword evidence="5" id="KW-1185">Reference proteome</keyword>
<proteinExistence type="predicted"/>
<keyword evidence="2" id="KW-1133">Transmembrane helix</keyword>
<feature type="compositionally biased region" description="Basic and acidic residues" evidence="1">
    <location>
        <begin position="337"/>
        <end position="366"/>
    </location>
</feature>
<dbReference type="Proteomes" id="UP000239590">
    <property type="component" value="Unassembled WGS sequence"/>
</dbReference>
<organism evidence="4 5">
    <name type="scientific">Siphonobacter curvatus</name>
    <dbReference type="NCBI Taxonomy" id="2094562"/>
    <lineage>
        <taxon>Bacteria</taxon>
        <taxon>Pseudomonadati</taxon>
        <taxon>Bacteroidota</taxon>
        <taxon>Cytophagia</taxon>
        <taxon>Cytophagales</taxon>
        <taxon>Cytophagaceae</taxon>
        <taxon>Siphonobacter</taxon>
    </lineage>
</organism>
<name>A0A2S7IQN9_9BACT</name>
<reference evidence="5" key="1">
    <citation type="submission" date="2018-02" db="EMBL/GenBank/DDBJ databases">
        <title>Genome sequencing of Solimonas sp. HR-BB.</title>
        <authorList>
            <person name="Lee Y."/>
            <person name="Jeon C.O."/>
        </authorList>
    </citation>
    <scope>NUCLEOTIDE SEQUENCE [LARGE SCALE GENOMIC DNA]</scope>
    <source>
        <strain evidence="5">HR-U</strain>
    </source>
</reference>
<dbReference type="EMBL" id="PTRA01000001">
    <property type="protein sequence ID" value="PQA60031.1"/>
    <property type="molecule type" value="Genomic_DNA"/>
</dbReference>
<feature type="transmembrane region" description="Helical" evidence="2">
    <location>
        <begin position="6"/>
        <end position="23"/>
    </location>
</feature>
<dbReference type="Pfam" id="PF03372">
    <property type="entry name" value="Exo_endo_phos"/>
    <property type="match status" value="1"/>
</dbReference>
<accession>A0A2S7IQN9</accession>
<feature type="transmembrane region" description="Helical" evidence="2">
    <location>
        <begin position="35"/>
        <end position="52"/>
    </location>
</feature>
<protein>
    <submittedName>
        <fullName evidence="4">Endonuclease</fullName>
    </submittedName>
</protein>
<dbReference type="InterPro" id="IPR005135">
    <property type="entry name" value="Endo/exonuclease/phosphatase"/>
</dbReference>
<dbReference type="GO" id="GO:0004519">
    <property type="term" value="F:endonuclease activity"/>
    <property type="evidence" value="ECO:0007669"/>
    <property type="project" value="UniProtKB-KW"/>
</dbReference>
<keyword evidence="2" id="KW-0472">Membrane</keyword>
<evidence type="ECO:0000259" key="3">
    <source>
        <dbReference type="Pfam" id="PF03372"/>
    </source>
</evidence>
<keyword evidence="4" id="KW-0540">Nuclease</keyword>
<dbReference type="InterPro" id="IPR036691">
    <property type="entry name" value="Endo/exonu/phosph_ase_sf"/>
</dbReference>
<feature type="compositionally biased region" description="Acidic residues" evidence="1">
    <location>
        <begin position="327"/>
        <end position="336"/>
    </location>
</feature>
<keyword evidence="4" id="KW-0255">Endonuclease</keyword>